<name>A0A0N0RXX5_9EURO</name>
<evidence type="ECO:0000313" key="5">
    <source>
        <dbReference type="EMBL" id="KOS39172.1"/>
    </source>
</evidence>
<feature type="compositionally biased region" description="Acidic residues" evidence="2">
    <location>
        <begin position="210"/>
        <end position="220"/>
    </location>
</feature>
<evidence type="ECO:0000313" key="6">
    <source>
        <dbReference type="Proteomes" id="UP000037696"/>
    </source>
</evidence>
<evidence type="ECO:0000256" key="1">
    <source>
        <dbReference type="ARBA" id="ARBA00023121"/>
    </source>
</evidence>
<sequence length="404" mass="46432">MSDSVDRVFVHALNTVKRIPRTGNARPPAAERLALYGLYKQSMEGDVEGVMDRPIGNTSEVHAECEKWDAWYAQRDMSRTEAKRRYISTLINTMHEYASQTPEARELVSELEFVWDQIKFNASSSSDSSPLNTVGVPPLSRSAYGSIGGRLAAQSEDYDRRDRRDDTSRRDRDSRLRVLSPVSQPEEEAYYRRGRGSIEDDEDGGRHNEDEDEDDEEFEEARDSLYEERDQDDHDDHDPDHVSSTSNTHTHTHTDVSSHHRPKSRRNPASGTSIDSSGIGLTRRGDSRPHSQSQEPPKDSRWRRRVEQALTKMTAEIAAVREQMEARSLAQRRRSGLFAWLKWMIWVAVRQILFDIAMLGMLLIWMRLKGDRRVEQRLKTGWAAVKARLGKFKLLKIVDMPILP</sequence>
<organism evidence="5 6">
    <name type="scientific">Penicillium nordicum</name>
    <dbReference type="NCBI Taxonomy" id="229535"/>
    <lineage>
        <taxon>Eukaryota</taxon>
        <taxon>Fungi</taxon>
        <taxon>Dikarya</taxon>
        <taxon>Ascomycota</taxon>
        <taxon>Pezizomycotina</taxon>
        <taxon>Eurotiomycetes</taxon>
        <taxon>Eurotiomycetidae</taxon>
        <taxon>Eurotiales</taxon>
        <taxon>Aspergillaceae</taxon>
        <taxon>Penicillium</taxon>
    </lineage>
</organism>
<feature type="transmembrane region" description="Helical" evidence="3">
    <location>
        <begin position="343"/>
        <end position="365"/>
    </location>
</feature>
<proteinExistence type="predicted"/>
<dbReference type="InterPro" id="IPR035984">
    <property type="entry name" value="Acyl-CoA-binding_sf"/>
</dbReference>
<evidence type="ECO:0000259" key="4">
    <source>
        <dbReference type="PROSITE" id="PS51228"/>
    </source>
</evidence>
<feature type="compositionally biased region" description="Basic and acidic residues" evidence="2">
    <location>
        <begin position="221"/>
        <end position="241"/>
    </location>
</feature>
<feature type="domain" description="ACB" evidence="4">
    <location>
        <begin position="5"/>
        <end position="99"/>
    </location>
</feature>
<dbReference type="PANTHER" id="PTHR23310:SF133">
    <property type="entry name" value="COA BINDING PROTEIN, PUTATIVE (AFU_ORTHOLOGUE AFUA_1G12300)-RELATED"/>
    <property type="match status" value="1"/>
</dbReference>
<comment type="caution">
    <text evidence="5">The sequence shown here is derived from an EMBL/GenBank/DDBJ whole genome shotgun (WGS) entry which is preliminary data.</text>
</comment>
<keyword evidence="6" id="KW-1185">Reference proteome</keyword>
<dbReference type="AlphaFoldDB" id="A0A0N0RXX5"/>
<keyword evidence="3" id="KW-0472">Membrane</keyword>
<feature type="compositionally biased region" description="Basic and acidic residues" evidence="2">
    <location>
        <begin position="157"/>
        <end position="176"/>
    </location>
</feature>
<dbReference type="SUPFAM" id="SSF47027">
    <property type="entry name" value="Acyl-CoA binding protein"/>
    <property type="match status" value="1"/>
</dbReference>
<protein>
    <recommendedName>
        <fullName evidence="4">ACB domain-containing protein</fullName>
    </recommendedName>
</protein>
<dbReference type="OrthoDB" id="346910at2759"/>
<dbReference type="InterPro" id="IPR000582">
    <property type="entry name" value="Acyl-CoA-binding_protein"/>
</dbReference>
<feature type="compositionally biased region" description="Polar residues" evidence="2">
    <location>
        <begin position="267"/>
        <end position="276"/>
    </location>
</feature>
<dbReference type="InterPro" id="IPR014352">
    <property type="entry name" value="FERM/acyl-CoA-bd_prot_sf"/>
</dbReference>
<dbReference type="Gene3D" id="1.20.80.10">
    <property type="match status" value="1"/>
</dbReference>
<dbReference type="EMBL" id="LHQQ01000215">
    <property type="protein sequence ID" value="KOS39172.1"/>
    <property type="molecule type" value="Genomic_DNA"/>
</dbReference>
<dbReference type="PANTHER" id="PTHR23310">
    <property type="entry name" value="ACYL-COA-BINDING PROTEIN, ACBP"/>
    <property type="match status" value="1"/>
</dbReference>
<evidence type="ECO:0000256" key="3">
    <source>
        <dbReference type="SAM" id="Phobius"/>
    </source>
</evidence>
<keyword evidence="1" id="KW-0446">Lipid-binding</keyword>
<feature type="region of interest" description="Disordered" evidence="2">
    <location>
        <begin position="140"/>
        <end position="304"/>
    </location>
</feature>
<dbReference type="Pfam" id="PF00887">
    <property type="entry name" value="ACBP"/>
    <property type="match status" value="1"/>
</dbReference>
<keyword evidence="3" id="KW-1133">Transmembrane helix</keyword>
<dbReference type="Proteomes" id="UP000037696">
    <property type="component" value="Unassembled WGS sequence"/>
</dbReference>
<gene>
    <name evidence="5" type="ORF">ACN38_g9989</name>
</gene>
<accession>A0A0N0RXX5</accession>
<reference evidence="5 6" key="1">
    <citation type="submission" date="2015-08" db="EMBL/GenBank/DDBJ databases">
        <title>Genome sequencing of Penicillium nordicum.</title>
        <authorList>
            <person name="Nguyen H.D."/>
            <person name="Seifert K.A."/>
        </authorList>
    </citation>
    <scope>NUCLEOTIDE SEQUENCE [LARGE SCALE GENOMIC DNA]</scope>
    <source>
        <strain evidence="5 6">DAOMC 185683</strain>
    </source>
</reference>
<evidence type="ECO:0000256" key="2">
    <source>
        <dbReference type="SAM" id="MobiDB-lite"/>
    </source>
</evidence>
<keyword evidence="3" id="KW-0812">Transmembrane</keyword>
<dbReference type="GO" id="GO:0000062">
    <property type="term" value="F:fatty-acyl-CoA binding"/>
    <property type="evidence" value="ECO:0007669"/>
    <property type="project" value="InterPro"/>
</dbReference>
<dbReference type="PROSITE" id="PS51228">
    <property type="entry name" value="ACB_2"/>
    <property type="match status" value="1"/>
</dbReference>
<dbReference type="GO" id="GO:0006631">
    <property type="term" value="P:fatty acid metabolic process"/>
    <property type="evidence" value="ECO:0007669"/>
    <property type="project" value="TreeGrafter"/>
</dbReference>
<dbReference type="STRING" id="229535.A0A0N0RXX5"/>